<gene>
    <name evidence="1" type="ORF">ABIA69_004123</name>
</gene>
<dbReference type="EMBL" id="JBEPSB010000027">
    <property type="protein sequence ID" value="MET4562932.1"/>
    <property type="molecule type" value="Genomic_DNA"/>
</dbReference>
<proteinExistence type="predicted"/>
<dbReference type="PANTHER" id="PTHR46889:SF4">
    <property type="entry name" value="TRANSPOSASE INSO FOR INSERTION SEQUENCE ELEMENT IS911B-RELATED"/>
    <property type="match status" value="1"/>
</dbReference>
<comment type="caution">
    <text evidence="1">The sequence shown here is derived from an EMBL/GenBank/DDBJ whole genome shotgun (WGS) entry which is preliminary data.</text>
</comment>
<protein>
    <submittedName>
        <fullName evidence="1">Transposase InsO family protein</fullName>
    </submittedName>
</protein>
<accession>A0ABV2PPP3</accession>
<dbReference type="InterPro" id="IPR012337">
    <property type="entry name" value="RNaseH-like_sf"/>
</dbReference>
<evidence type="ECO:0000313" key="1">
    <source>
        <dbReference type="EMBL" id="MET4562932.1"/>
    </source>
</evidence>
<dbReference type="InterPro" id="IPR050900">
    <property type="entry name" value="Transposase_IS3/IS150/IS904"/>
</dbReference>
<dbReference type="SUPFAM" id="SSF53098">
    <property type="entry name" value="Ribonuclease H-like"/>
    <property type="match status" value="1"/>
</dbReference>
<evidence type="ECO:0000313" key="2">
    <source>
        <dbReference type="Proteomes" id="UP001549363"/>
    </source>
</evidence>
<keyword evidence="2" id="KW-1185">Reference proteome</keyword>
<reference evidence="1 2" key="1">
    <citation type="submission" date="2024-06" db="EMBL/GenBank/DDBJ databases">
        <title>Sorghum-associated microbial communities from plants grown in Nebraska, USA.</title>
        <authorList>
            <person name="Schachtman D."/>
        </authorList>
    </citation>
    <scope>NUCLEOTIDE SEQUENCE [LARGE SCALE GENOMIC DNA]</scope>
    <source>
        <strain evidence="1 2">736</strain>
    </source>
</reference>
<dbReference type="Proteomes" id="UP001549363">
    <property type="component" value="Unassembled WGS sequence"/>
</dbReference>
<organism evidence="1 2">
    <name type="scientific">Lysinibacillus parviboronicapiens</name>
    <dbReference type="NCBI Taxonomy" id="436516"/>
    <lineage>
        <taxon>Bacteria</taxon>
        <taxon>Bacillati</taxon>
        <taxon>Bacillota</taxon>
        <taxon>Bacilli</taxon>
        <taxon>Bacillales</taxon>
        <taxon>Bacillaceae</taxon>
        <taxon>Lysinibacillus</taxon>
    </lineage>
</organism>
<sequence length="110" mass="12466">MRKYNWSCRVKVKKRKRTSQPANIADNTLDRDFNATAPLQKPVSDITYLPFGQSMLYLSTIMDLYNGEIIAYTVGGTHSDQGSVYTSYDYQAAVKEKGITMSMSRKGKPR</sequence>
<dbReference type="PANTHER" id="PTHR46889">
    <property type="entry name" value="TRANSPOSASE INSF FOR INSERTION SEQUENCE IS3B-RELATED"/>
    <property type="match status" value="1"/>
</dbReference>
<name>A0ABV2PPP3_9BACI</name>